<proteinExistence type="predicted"/>
<protein>
    <submittedName>
        <fullName evidence="1">Uncharacterized protein</fullName>
    </submittedName>
</protein>
<name>A0A0F9E1S2_9ZZZZ</name>
<dbReference type="EMBL" id="LAZR01036801">
    <property type="protein sequence ID" value="KKL23891.1"/>
    <property type="molecule type" value="Genomic_DNA"/>
</dbReference>
<organism evidence="1">
    <name type="scientific">marine sediment metagenome</name>
    <dbReference type="NCBI Taxonomy" id="412755"/>
    <lineage>
        <taxon>unclassified sequences</taxon>
        <taxon>metagenomes</taxon>
        <taxon>ecological metagenomes</taxon>
    </lineage>
</organism>
<reference evidence="1" key="1">
    <citation type="journal article" date="2015" name="Nature">
        <title>Complex archaea that bridge the gap between prokaryotes and eukaryotes.</title>
        <authorList>
            <person name="Spang A."/>
            <person name="Saw J.H."/>
            <person name="Jorgensen S.L."/>
            <person name="Zaremba-Niedzwiedzka K."/>
            <person name="Martijn J."/>
            <person name="Lind A.E."/>
            <person name="van Eijk R."/>
            <person name="Schleper C."/>
            <person name="Guy L."/>
            <person name="Ettema T.J."/>
        </authorList>
    </citation>
    <scope>NUCLEOTIDE SEQUENCE</scope>
</reference>
<gene>
    <name evidence="1" type="ORF">LCGC14_2420850</name>
</gene>
<accession>A0A0F9E1S2</accession>
<evidence type="ECO:0000313" key="1">
    <source>
        <dbReference type="EMBL" id="KKL23891.1"/>
    </source>
</evidence>
<comment type="caution">
    <text evidence="1">The sequence shown here is derived from an EMBL/GenBank/DDBJ whole genome shotgun (WGS) entry which is preliminary data.</text>
</comment>
<sequence length="75" mass="8491">MAKQMGSQDRETLAESGYRLVSRPFEGEVILADPEGNRELWMANDHYAGYTIQVGRWGYEFVRGIQAGDPYGVIH</sequence>
<dbReference type="AlphaFoldDB" id="A0A0F9E1S2"/>